<evidence type="ECO:0000313" key="2">
    <source>
        <dbReference type="EMBL" id="MFC7181138.1"/>
    </source>
</evidence>
<dbReference type="EMBL" id="JBHTAJ010000027">
    <property type="protein sequence ID" value="MFC7181138.1"/>
    <property type="molecule type" value="Genomic_DNA"/>
</dbReference>
<feature type="region of interest" description="Disordered" evidence="1">
    <location>
        <begin position="109"/>
        <end position="132"/>
    </location>
</feature>
<feature type="compositionally biased region" description="Low complexity" evidence="1">
    <location>
        <begin position="399"/>
        <end position="414"/>
    </location>
</feature>
<feature type="compositionally biased region" description="Pro residues" evidence="1">
    <location>
        <begin position="114"/>
        <end position="131"/>
    </location>
</feature>
<feature type="compositionally biased region" description="Polar residues" evidence="1">
    <location>
        <begin position="12"/>
        <end position="22"/>
    </location>
</feature>
<dbReference type="Pfam" id="PF13830">
    <property type="entry name" value="DUF4192"/>
    <property type="match status" value="1"/>
</dbReference>
<dbReference type="InterPro" id="IPR025447">
    <property type="entry name" value="DUF4192"/>
</dbReference>
<feature type="non-terminal residue" evidence="2">
    <location>
        <position position="494"/>
    </location>
</feature>
<feature type="region of interest" description="Disordered" evidence="1">
    <location>
        <begin position="1"/>
        <end position="23"/>
    </location>
</feature>
<sequence length="494" mass="50872">MNNDERSPQPATPSSRSLTGTLPMQMRGPADMAEMLPYLLGFFPDDSIVAVGLQGPSLHQGGVIRIDIPADPEQWPQVARDAAGLLIELSEKRDRRPSQVLLYLVRESSDTACGPPPGGGPPPSTLPPSVPAVPEGVGPPDVAPAVTELRPLADALAAAFEAAGVGVKESLCVSRGRWWSFLCRRPGCCDPAGTPVRPAHLPSPIAAAATYAGLAPRGSRKAMVAGLAPVGPPTADVQRQEIERAGPHFIQELAAGRMSTVDRTGRLLTEAMAALAAGARELDPVLTARILLGLQDKLGRDRGAELAEPDELARAQRLWRHLVQRCVSPFEHLAPPPLTLLAWTSWLAGDTATARIVLSRALEVDPGYTLAQLLYESINGGLPPERLLESVRGQRARRAASAPPGGPFAAVGSSVDGDAEATGPGSSPGPATGADAGAPADGGADPGTATGTGTGNPTASTSGRAPGSGAPAATGAPARPEPWRPAPPAPRRTV</sequence>
<name>A0ABW2FXY8_9ACTN</name>
<accession>A0ABW2FXY8</accession>
<proteinExistence type="predicted"/>
<comment type="caution">
    <text evidence="2">The sequence shown here is derived from an EMBL/GenBank/DDBJ whole genome shotgun (WGS) entry which is preliminary data.</text>
</comment>
<keyword evidence="3" id="KW-1185">Reference proteome</keyword>
<feature type="region of interest" description="Disordered" evidence="1">
    <location>
        <begin position="393"/>
        <end position="494"/>
    </location>
</feature>
<feature type="compositionally biased region" description="Low complexity" evidence="1">
    <location>
        <begin position="421"/>
        <end position="478"/>
    </location>
</feature>
<evidence type="ECO:0000313" key="3">
    <source>
        <dbReference type="Proteomes" id="UP001596435"/>
    </source>
</evidence>
<evidence type="ECO:0000256" key="1">
    <source>
        <dbReference type="SAM" id="MobiDB-lite"/>
    </source>
</evidence>
<dbReference type="Proteomes" id="UP001596435">
    <property type="component" value="Unassembled WGS sequence"/>
</dbReference>
<gene>
    <name evidence="2" type="ORF">ACFQMG_16390</name>
</gene>
<reference evidence="3" key="1">
    <citation type="journal article" date="2019" name="Int. J. Syst. Evol. Microbiol.">
        <title>The Global Catalogue of Microorganisms (GCM) 10K type strain sequencing project: providing services to taxonomists for standard genome sequencing and annotation.</title>
        <authorList>
            <consortium name="The Broad Institute Genomics Platform"/>
            <consortium name="The Broad Institute Genome Sequencing Center for Infectious Disease"/>
            <person name="Wu L."/>
            <person name="Ma J."/>
        </authorList>
    </citation>
    <scope>NUCLEOTIDE SEQUENCE [LARGE SCALE GENOMIC DNA]</scope>
    <source>
        <strain evidence="3">CGMCC 1.12859</strain>
    </source>
</reference>
<feature type="compositionally biased region" description="Pro residues" evidence="1">
    <location>
        <begin position="479"/>
        <end position="494"/>
    </location>
</feature>
<protein>
    <submittedName>
        <fullName evidence="2">DUF4192 domain-containing protein</fullName>
    </submittedName>
</protein>
<dbReference type="RefSeq" id="WP_380231354.1">
    <property type="nucleotide sequence ID" value="NZ_JBHTAJ010000027.1"/>
</dbReference>
<organism evidence="2 3">
    <name type="scientific">Kitasatospora paranensis</name>
    <dbReference type="NCBI Taxonomy" id="258053"/>
    <lineage>
        <taxon>Bacteria</taxon>
        <taxon>Bacillati</taxon>
        <taxon>Actinomycetota</taxon>
        <taxon>Actinomycetes</taxon>
        <taxon>Kitasatosporales</taxon>
        <taxon>Streptomycetaceae</taxon>
        <taxon>Kitasatospora</taxon>
    </lineage>
</organism>